<name>A0A564YLS4_HYMDI</name>
<organism evidence="1 2">
    <name type="scientific">Hymenolepis diminuta</name>
    <name type="common">Rat tapeworm</name>
    <dbReference type="NCBI Taxonomy" id="6216"/>
    <lineage>
        <taxon>Eukaryota</taxon>
        <taxon>Metazoa</taxon>
        <taxon>Spiralia</taxon>
        <taxon>Lophotrochozoa</taxon>
        <taxon>Platyhelminthes</taxon>
        <taxon>Cestoda</taxon>
        <taxon>Eucestoda</taxon>
        <taxon>Cyclophyllidea</taxon>
        <taxon>Hymenolepididae</taxon>
        <taxon>Hymenolepis</taxon>
    </lineage>
</organism>
<sequence length="59" mass="6890">MMKIEGDERNRFEKIKKEATFTAMQELVALQREKMNDSLSESAEIEAARSFARKYSQNC</sequence>
<dbReference type="AlphaFoldDB" id="A0A564YLS4"/>
<evidence type="ECO:0000313" key="1">
    <source>
        <dbReference type="EMBL" id="VUZ48217.1"/>
    </source>
</evidence>
<reference evidence="1 2" key="1">
    <citation type="submission" date="2019-07" db="EMBL/GenBank/DDBJ databases">
        <authorList>
            <person name="Jastrzebski P J."/>
            <person name="Paukszto L."/>
            <person name="Jastrzebski P J."/>
        </authorList>
    </citation>
    <scope>NUCLEOTIDE SEQUENCE [LARGE SCALE GENOMIC DNA]</scope>
    <source>
        <strain evidence="1 2">WMS-il1</strain>
    </source>
</reference>
<accession>A0A564YLS4</accession>
<protein>
    <submittedName>
        <fullName evidence="1">Uncharacterized protein</fullName>
    </submittedName>
</protein>
<gene>
    <name evidence="1" type="ORF">WMSIL1_LOCUS7605</name>
</gene>
<keyword evidence="2" id="KW-1185">Reference proteome</keyword>
<dbReference type="EMBL" id="CABIJS010000277">
    <property type="protein sequence ID" value="VUZ48217.1"/>
    <property type="molecule type" value="Genomic_DNA"/>
</dbReference>
<dbReference type="Proteomes" id="UP000321570">
    <property type="component" value="Unassembled WGS sequence"/>
</dbReference>
<evidence type="ECO:0000313" key="2">
    <source>
        <dbReference type="Proteomes" id="UP000321570"/>
    </source>
</evidence>
<proteinExistence type="predicted"/>
<feature type="non-terminal residue" evidence="1">
    <location>
        <position position="59"/>
    </location>
</feature>